<protein>
    <submittedName>
        <fullName evidence="1">Uncharacterized protein</fullName>
    </submittedName>
</protein>
<gene>
    <name evidence="1" type="ORF">E6K79_01760</name>
</gene>
<comment type="caution">
    <text evidence="1">The sequence shown here is derived from an EMBL/GenBank/DDBJ whole genome shotgun (WGS) entry which is preliminary data.</text>
</comment>
<accession>A0A538TSR7</accession>
<organism evidence="1 2">
    <name type="scientific">Eiseniibacteriota bacterium</name>
    <dbReference type="NCBI Taxonomy" id="2212470"/>
    <lineage>
        <taxon>Bacteria</taxon>
        <taxon>Candidatus Eiseniibacteriota</taxon>
    </lineage>
</organism>
<proteinExistence type="predicted"/>
<dbReference type="AlphaFoldDB" id="A0A538TSR7"/>
<sequence>MRRAVEHAAVEASGEGWRLAGAFDGADGAHPFTLELSAKAEPRTLKIRLGSDDRNSIAIRYGPVGRFKSGRVPRWIEWTRGATRIRLDIEDHAAAKPSQFHRLPPARADWTILALDDPRGRELLGRLFGVADSGAAP</sequence>
<dbReference type="EMBL" id="VBOZ01000008">
    <property type="protein sequence ID" value="TMQ66670.1"/>
    <property type="molecule type" value="Genomic_DNA"/>
</dbReference>
<evidence type="ECO:0000313" key="2">
    <source>
        <dbReference type="Proteomes" id="UP000317691"/>
    </source>
</evidence>
<evidence type="ECO:0000313" key="1">
    <source>
        <dbReference type="EMBL" id="TMQ66670.1"/>
    </source>
</evidence>
<name>A0A538TSR7_UNCEI</name>
<dbReference type="Proteomes" id="UP000317691">
    <property type="component" value="Unassembled WGS sequence"/>
</dbReference>
<reference evidence="1 2" key="1">
    <citation type="journal article" date="2019" name="Nat. Microbiol.">
        <title>Mediterranean grassland soil C-N compound turnover is dependent on rainfall and depth, and is mediated by genomically divergent microorganisms.</title>
        <authorList>
            <person name="Diamond S."/>
            <person name="Andeer P.F."/>
            <person name="Li Z."/>
            <person name="Crits-Christoph A."/>
            <person name="Burstein D."/>
            <person name="Anantharaman K."/>
            <person name="Lane K.R."/>
            <person name="Thomas B.C."/>
            <person name="Pan C."/>
            <person name="Northen T.R."/>
            <person name="Banfield J.F."/>
        </authorList>
    </citation>
    <scope>NUCLEOTIDE SEQUENCE [LARGE SCALE GENOMIC DNA]</scope>
    <source>
        <strain evidence="1">WS_9</strain>
    </source>
</reference>